<reference evidence="3 4" key="1">
    <citation type="submission" date="2016-08" db="EMBL/GenBank/DDBJ databases">
        <title>Genomes of anaerobic fungi encode conserved fungal cellulosomes for biomass hydrolysis.</title>
        <authorList>
            <consortium name="DOE Joint Genome Institute"/>
            <person name="Haitjema C.H."/>
            <person name="Gilmore S.P."/>
            <person name="Henske J.K."/>
            <person name="Solomon K.V."/>
            <person name="De Groot R."/>
            <person name="Kuo A."/>
            <person name="Mondo S.J."/>
            <person name="Salamov A.A."/>
            <person name="Labutti K."/>
            <person name="Zhao Z."/>
            <person name="Chiniquy J."/>
            <person name="Barry K."/>
            <person name="Brewer H.M."/>
            <person name="Purvine S.O."/>
            <person name="Wright A.T."/>
            <person name="Boxma B."/>
            <person name="Van Alen T."/>
            <person name="Hackstein J.H."/>
            <person name="Baker S.E."/>
            <person name="Grigoriev I.V."/>
            <person name="O'Malley M.A."/>
        </authorList>
    </citation>
    <scope>NUCLEOTIDE SEQUENCE [LARGE SCALE GENOMIC DNA]</scope>
    <source>
        <strain evidence="4">finn</strain>
    </source>
</reference>
<evidence type="ECO:0000313" key="4">
    <source>
        <dbReference type="Proteomes" id="UP000193719"/>
    </source>
</evidence>
<comment type="caution">
    <text evidence="3">The sequence shown here is derived from an EMBL/GenBank/DDBJ whole genome shotgun (WGS) entry which is preliminary data.</text>
</comment>
<evidence type="ECO:0000256" key="2">
    <source>
        <dbReference type="SAM" id="SignalP"/>
    </source>
</evidence>
<feature type="compositionally biased region" description="Acidic residues" evidence="1">
    <location>
        <begin position="321"/>
        <end position="354"/>
    </location>
</feature>
<feature type="signal peptide" evidence="2">
    <location>
        <begin position="1"/>
        <end position="20"/>
    </location>
</feature>
<keyword evidence="4" id="KW-1185">Reference proteome</keyword>
<dbReference type="OrthoDB" id="2137721at2759"/>
<dbReference type="Proteomes" id="UP000193719">
    <property type="component" value="Unassembled WGS sequence"/>
</dbReference>
<dbReference type="AlphaFoldDB" id="A0A1Y1V7K0"/>
<name>A0A1Y1V7K0_9FUNG</name>
<reference evidence="3 4" key="2">
    <citation type="submission" date="2016-08" db="EMBL/GenBank/DDBJ databases">
        <title>Pervasive Adenine N6-methylation of Active Genes in Fungi.</title>
        <authorList>
            <consortium name="DOE Joint Genome Institute"/>
            <person name="Mondo S.J."/>
            <person name="Dannebaum R.O."/>
            <person name="Kuo R.C."/>
            <person name="Labutti K."/>
            <person name="Haridas S."/>
            <person name="Kuo A."/>
            <person name="Salamov A."/>
            <person name="Ahrendt S.R."/>
            <person name="Lipzen A."/>
            <person name="Sullivan W."/>
            <person name="Andreopoulos W.B."/>
            <person name="Clum A."/>
            <person name="Lindquist E."/>
            <person name="Daum C."/>
            <person name="Ramamoorthy G.K."/>
            <person name="Gryganskyi A."/>
            <person name="Culley D."/>
            <person name="Magnuson J.K."/>
            <person name="James T.Y."/>
            <person name="O'Malley M.A."/>
            <person name="Stajich J.E."/>
            <person name="Spatafora J.W."/>
            <person name="Visel A."/>
            <person name="Grigoriev I.V."/>
        </authorList>
    </citation>
    <scope>NUCLEOTIDE SEQUENCE [LARGE SCALE GENOMIC DNA]</scope>
    <source>
        <strain evidence="4">finn</strain>
    </source>
</reference>
<feature type="chain" id="PRO_5013322244" evidence="2">
    <location>
        <begin position="21"/>
        <end position="354"/>
    </location>
</feature>
<dbReference type="EMBL" id="MCFH01000024">
    <property type="protein sequence ID" value="ORX49209.1"/>
    <property type="molecule type" value="Genomic_DNA"/>
</dbReference>
<protein>
    <submittedName>
        <fullName evidence="3">Uncharacterized protein</fullName>
    </submittedName>
</protein>
<proteinExistence type="predicted"/>
<evidence type="ECO:0000256" key="1">
    <source>
        <dbReference type="SAM" id="MobiDB-lite"/>
    </source>
</evidence>
<sequence length="354" mass="40071">MSLLKYFVCALFALVELVFSQSVVSTKGYDKELFTVNLIETKKYTVEGHTCTVDMIYLEGSCAGEQFNGELIFKDSSNVVKYFNDGRIESTARYFINGTDINNNVARLHVEDIFVGFDDNEHPITRPNLIADIEELAWIQTADVIGIMEETKEGKLVRYMWNENNKKSYPVAKYPDETKNYSKKILTIDVMIPGLGFDGIRGPEASVGKLGFTCGANTPEFQGEGVDYFVDTRYDYTGQPQIISARYIIEGKDDEGNPMKIYVENNGVDDFGDNLNVRTEPFIITDNPKWAWIETAPLHGTHSDVALQIFFWTVEGADQNQPEEPESSEDMDEPQNIDSQNEPEEIEDSEESEQ</sequence>
<evidence type="ECO:0000313" key="3">
    <source>
        <dbReference type="EMBL" id="ORX49209.1"/>
    </source>
</evidence>
<keyword evidence="2" id="KW-0732">Signal</keyword>
<feature type="region of interest" description="Disordered" evidence="1">
    <location>
        <begin position="316"/>
        <end position="354"/>
    </location>
</feature>
<gene>
    <name evidence="3" type="ORF">BCR36DRAFT_583817</name>
</gene>
<accession>A0A1Y1V7K0</accession>
<organism evidence="3 4">
    <name type="scientific">Piromyces finnis</name>
    <dbReference type="NCBI Taxonomy" id="1754191"/>
    <lineage>
        <taxon>Eukaryota</taxon>
        <taxon>Fungi</taxon>
        <taxon>Fungi incertae sedis</taxon>
        <taxon>Chytridiomycota</taxon>
        <taxon>Chytridiomycota incertae sedis</taxon>
        <taxon>Neocallimastigomycetes</taxon>
        <taxon>Neocallimastigales</taxon>
        <taxon>Neocallimastigaceae</taxon>
        <taxon>Piromyces</taxon>
    </lineage>
</organism>